<dbReference type="InParanoid" id="M0MLZ1"/>
<dbReference type="EMBL" id="AOMD01000018">
    <property type="protein sequence ID" value="EMA45455.1"/>
    <property type="molecule type" value="Genomic_DNA"/>
</dbReference>
<reference evidence="3 4" key="1">
    <citation type="journal article" date="2014" name="PLoS Genet.">
        <title>Phylogenetically driven sequencing of extremely halophilic archaea reveals strategies for static and dynamic osmo-response.</title>
        <authorList>
            <person name="Becker E.A."/>
            <person name="Seitzer P.M."/>
            <person name="Tritt A."/>
            <person name="Larsen D."/>
            <person name="Krusor M."/>
            <person name="Yao A.I."/>
            <person name="Wu D."/>
            <person name="Madern D."/>
            <person name="Eisen J.A."/>
            <person name="Darling A.E."/>
            <person name="Facciotti M.T."/>
        </authorList>
    </citation>
    <scope>NUCLEOTIDE SEQUENCE [LARGE SCALE GENOMIC DNA]</scope>
    <source>
        <strain evidence="3 4">DSM 5350</strain>
    </source>
</reference>
<dbReference type="Proteomes" id="UP000011669">
    <property type="component" value="Unassembled WGS sequence"/>
</dbReference>
<dbReference type="Pfam" id="PF26222">
    <property type="entry name" value="DUF8048"/>
    <property type="match status" value="1"/>
</dbReference>
<dbReference type="AlphaFoldDB" id="M0MLZ1"/>
<evidence type="ECO:0000259" key="2">
    <source>
        <dbReference type="Pfam" id="PF26222"/>
    </source>
</evidence>
<comment type="caution">
    <text evidence="3">The sequence shown here is derived from an EMBL/GenBank/DDBJ whole genome shotgun (WGS) entry which is preliminary data.</text>
</comment>
<feature type="region of interest" description="Disordered" evidence="1">
    <location>
        <begin position="1"/>
        <end position="36"/>
    </location>
</feature>
<organism evidence="3 4">
    <name type="scientific">Halococcus saccharolyticus DSM 5350</name>
    <dbReference type="NCBI Taxonomy" id="1227455"/>
    <lineage>
        <taxon>Archaea</taxon>
        <taxon>Methanobacteriati</taxon>
        <taxon>Methanobacteriota</taxon>
        <taxon>Stenosarchaea group</taxon>
        <taxon>Halobacteria</taxon>
        <taxon>Halobacteriales</taxon>
        <taxon>Halococcaceae</taxon>
        <taxon>Halococcus</taxon>
    </lineage>
</organism>
<dbReference type="STRING" id="1227455.C449_07530"/>
<sequence length="151" mass="16416">MPPVNRVWMTDTRSNDDPNDTDRAATDGGTDETAETPIEADVVDDVAEDETVPRDGLVDALVVLNASLIGSHSTYEREYEYVTVDGVRGYVVDADVWGRLREEHDLDSRLAAAAQRAHTAQTERLLAAADDDRTTIDAGIVVGIDTAEVMN</sequence>
<gene>
    <name evidence="3" type="ORF">C449_07530</name>
</gene>
<protein>
    <recommendedName>
        <fullName evidence="2">DUF8048 domain-containing protein</fullName>
    </recommendedName>
</protein>
<proteinExistence type="predicted"/>
<accession>M0MLZ1</accession>
<feature type="domain" description="DUF8048" evidence="2">
    <location>
        <begin position="37"/>
        <end position="143"/>
    </location>
</feature>
<name>M0MLZ1_9EURY</name>
<evidence type="ECO:0000313" key="3">
    <source>
        <dbReference type="EMBL" id="EMA45455.1"/>
    </source>
</evidence>
<evidence type="ECO:0000313" key="4">
    <source>
        <dbReference type="Proteomes" id="UP000011669"/>
    </source>
</evidence>
<evidence type="ECO:0000256" key="1">
    <source>
        <dbReference type="SAM" id="MobiDB-lite"/>
    </source>
</evidence>
<keyword evidence="4" id="KW-1185">Reference proteome</keyword>
<dbReference type="PATRIC" id="fig|1227455.4.peg.1540"/>
<dbReference type="InterPro" id="IPR058361">
    <property type="entry name" value="DUF8048"/>
</dbReference>
<feature type="compositionally biased region" description="Basic and acidic residues" evidence="1">
    <location>
        <begin position="13"/>
        <end position="25"/>
    </location>
</feature>